<accession>A0AA41YIQ3</accession>
<dbReference type="CDD" id="cd03010">
    <property type="entry name" value="TlpA_like_DsbE"/>
    <property type="match status" value="1"/>
</dbReference>
<dbReference type="GO" id="GO:0015036">
    <property type="term" value="F:disulfide oxidoreductase activity"/>
    <property type="evidence" value="ECO:0007669"/>
    <property type="project" value="InterPro"/>
</dbReference>
<name>A0AA41YIQ3_9PROT</name>
<evidence type="ECO:0000256" key="5">
    <source>
        <dbReference type="ARBA" id="ARBA00023284"/>
    </source>
</evidence>
<dbReference type="EMBL" id="JAPDNT010000002">
    <property type="protein sequence ID" value="MCW3473829.1"/>
    <property type="molecule type" value="Genomic_DNA"/>
</dbReference>
<dbReference type="SUPFAM" id="SSF52833">
    <property type="entry name" value="Thioredoxin-like"/>
    <property type="match status" value="1"/>
</dbReference>
<comment type="caution">
    <text evidence="7">The sequence shown here is derived from an EMBL/GenBank/DDBJ whole genome shotgun (WGS) entry which is preliminary data.</text>
</comment>
<reference evidence="7" key="2">
    <citation type="submission" date="2022-10" db="EMBL/GenBank/DDBJ databases">
        <authorList>
            <person name="Trinh H.N."/>
        </authorList>
    </citation>
    <scope>NUCLEOTIDE SEQUENCE</scope>
    <source>
        <strain evidence="7">RN2-1</strain>
    </source>
</reference>
<evidence type="ECO:0000313" key="8">
    <source>
        <dbReference type="Proteomes" id="UP001165679"/>
    </source>
</evidence>
<dbReference type="AlphaFoldDB" id="A0AA41YIQ3"/>
<dbReference type="InterPro" id="IPR050553">
    <property type="entry name" value="Thioredoxin_ResA/DsbE_sf"/>
</dbReference>
<evidence type="ECO:0000256" key="2">
    <source>
        <dbReference type="ARBA" id="ARBA00007758"/>
    </source>
</evidence>
<dbReference type="InterPro" id="IPR013766">
    <property type="entry name" value="Thioredoxin_domain"/>
</dbReference>
<dbReference type="Proteomes" id="UP001165679">
    <property type="component" value="Unassembled WGS sequence"/>
</dbReference>
<dbReference type="PANTHER" id="PTHR42852:SF6">
    <property type="entry name" value="THIOL:DISULFIDE INTERCHANGE PROTEIN DSBE"/>
    <property type="match status" value="1"/>
</dbReference>
<dbReference type="PROSITE" id="PS51352">
    <property type="entry name" value="THIOREDOXIN_2"/>
    <property type="match status" value="1"/>
</dbReference>
<evidence type="ECO:0000313" key="7">
    <source>
        <dbReference type="EMBL" id="MCW3473829.1"/>
    </source>
</evidence>
<dbReference type="PANTHER" id="PTHR42852">
    <property type="entry name" value="THIOL:DISULFIDE INTERCHANGE PROTEIN DSBE"/>
    <property type="match status" value="1"/>
</dbReference>
<proteinExistence type="inferred from homology"/>
<keyword evidence="5" id="KW-0676">Redox-active center</keyword>
<reference evidence="7" key="1">
    <citation type="submission" date="2022-09" db="EMBL/GenBank/DDBJ databases">
        <title>Rhodovastum sp. nov. RN2-1 isolated from soil in Seongnam, South Korea.</title>
        <authorList>
            <person name="Le N.T."/>
        </authorList>
    </citation>
    <scope>NUCLEOTIDE SEQUENCE</scope>
    <source>
        <strain evidence="7">RN2-1</strain>
    </source>
</reference>
<dbReference type="InterPro" id="IPR013740">
    <property type="entry name" value="Redoxin"/>
</dbReference>
<protein>
    <submittedName>
        <fullName evidence="7">DsbE family thiol:disulfide interchange protein</fullName>
    </submittedName>
</protein>
<dbReference type="Gene3D" id="3.40.30.10">
    <property type="entry name" value="Glutaredoxin"/>
    <property type="match status" value="1"/>
</dbReference>
<keyword evidence="4" id="KW-1015">Disulfide bond</keyword>
<dbReference type="NCBIfam" id="TIGR00385">
    <property type="entry name" value="dsbE"/>
    <property type="match status" value="1"/>
</dbReference>
<feature type="domain" description="Thioredoxin" evidence="6">
    <location>
        <begin position="36"/>
        <end position="177"/>
    </location>
</feature>
<organism evidence="7 8">
    <name type="scientific">Limobrevibacterium gyesilva</name>
    <dbReference type="NCBI Taxonomy" id="2991712"/>
    <lineage>
        <taxon>Bacteria</taxon>
        <taxon>Pseudomonadati</taxon>
        <taxon>Pseudomonadota</taxon>
        <taxon>Alphaproteobacteria</taxon>
        <taxon>Acetobacterales</taxon>
        <taxon>Acetobacteraceae</taxon>
        <taxon>Limobrevibacterium</taxon>
    </lineage>
</organism>
<comment type="similarity">
    <text evidence="2">Belongs to the thioredoxin family. DsbE subfamily.</text>
</comment>
<dbReference type="InterPro" id="IPR036249">
    <property type="entry name" value="Thioredoxin-like_sf"/>
</dbReference>
<dbReference type="InterPro" id="IPR004799">
    <property type="entry name" value="Periplasmic_diS_OxRdtase_DsbE"/>
</dbReference>
<gene>
    <name evidence="7" type="ORF">OL599_04495</name>
</gene>
<evidence type="ECO:0000256" key="4">
    <source>
        <dbReference type="ARBA" id="ARBA00023157"/>
    </source>
</evidence>
<sequence>MRRALFLLPVALFLALAGYFALALRPDRDPQALPSALIDKPAPAFTLASLDGGGNLSSDGLKGQVVVVNFFASWCVPCRIEHPLLMRLATQERVPIYGIAYKDKPEDSRRILAQLGDPYRGTGVDRDGGTGFDFGVYGVPETYVIDRSGHIRQRFVGPLTAEVVEKELLPLLKQLNRS</sequence>
<dbReference type="GO" id="GO:0017004">
    <property type="term" value="P:cytochrome complex assembly"/>
    <property type="evidence" value="ECO:0007669"/>
    <property type="project" value="UniProtKB-KW"/>
</dbReference>
<evidence type="ECO:0000259" key="6">
    <source>
        <dbReference type="PROSITE" id="PS51352"/>
    </source>
</evidence>
<dbReference type="Pfam" id="PF08534">
    <property type="entry name" value="Redoxin"/>
    <property type="match status" value="1"/>
</dbReference>
<dbReference type="PROSITE" id="PS00194">
    <property type="entry name" value="THIOREDOXIN_1"/>
    <property type="match status" value="1"/>
</dbReference>
<evidence type="ECO:0000256" key="1">
    <source>
        <dbReference type="ARBA" id="ARBA00004196"/>
    </source>
</evidence>
<evidence type="ECO:0000256" key="3">
    <source>
        <dbReference type="ARBA" id="ARBA00022748"/>
    </source>
</evidence>
<comment type="subcellular location">
    <subcellularLocation>
        <location evidence="1">Cell envelope</location>
    </subcellularLocation>
</comment>
<keyword evidence="3" id="KW-0201">Cytochrome c-type biogenesis</keyword>
<dbReference type="InterPro" id="IPR017937">
    <property type="entry name" value="Thioredoxin_CS"/>
</dbReference>
<keyword evidence="8" id="KW-1185">Reference proteome</keyword>
<dbReference type="GO" id="GO:0030288">
    <property type="term" value="C:outer membrane-bounded periplasmic space"/>
    <property type="evidence" value="ECO:0007669"/>
    <property type="project" value="InterPro"/>
</dbReference>